<proteinExistence type="predicted"/>
<name>A0A9D1ECN8_9FIRM</name>
<accession>A0A9D1ECN8</accession>
<reference evidence="2" key="1">
    <citation type="submission" date="2020-10" db="EMBL/GenBank/DDBJ databases">
        <authorList>
            <person name="Gilroy R."/>
        </authorList>
    </citation>
    <scope>NUCLEOTIDE SEQUENCE</scope>
    <source>
        <strain evidence="2">ChiW13-3771</strain>
    </source>
</reference>
<reference evidence="2" key="2">
    <citation type="journal article" date="2021" name="PeerJ">
        <title>Extensive microbial diversity within the chicken gut microbiome revealed by metagenomics and culture.</title>
        <authorList>
            <person name="Gilroy R."/>
            <person name="Ravi A."/>
            <person name="Getino M."/>
            <person name="Pursley I."/>
            <person name="Horton D.L."/>
            <person name="Alikhan N.F."/>
            <person name="Baker D."/>
            <person name="Gharbi K."/>
            <person name="Hall N."/>
            <person name="Watson M."/>
            <person name="Adriaenssens E.M."/>
            <person name="Foster-Nyarko E."/>
            <person name="Jarju S."/>
            <person name="Secka A."/>
            <person name="Antonio M."/>
            <person name="Oren A."/>
            <person name="Chaudhuri R.R."/>
            <person name="La Ragione R."/>
            <person name="Hildebrand F."/>
            <person name="Pallen M.J."/>
        </authorList>
    </citation>
    <scope>NUCLEOTIDE SEQUENCE</scope>
    <source>
        <strain evidence="2">ChiW13-3771</strain>
    </source>
</reference>
<organism evidence="2 3">
    <name type="scientific">Candidatus Fimimorpha faecalis</name>
    <dbReference type="NCBI Taxonomy" id="2840824"/>
    <lineage>
        <taxon>Bacteria</taxon>
        <taxon>Bacillati</taxon>
        <taxon>Bacillota</taxon>
        <taxon>Clostridia</taxon>
        <taxon>Eubacteriales</taxon>
        <taxon>Candidatus Fimimorpha</taxon>
    </lineage>
</organism>
<feature type="signal peptide" evidence="1">
    <location>
        <begin position="1"/>
        <end position="24"/>
    </location>
</feature>
<feature type="chain" id="PRO_5039368683" evidence="1">
    <location>
        <begin position="25"/>
        <end position="126"/>
    </location>
</feature>
<evidence type="ECO:0000313" key="2">
    <source>
        <dbReference type="EMBL" id="HIR87934.1"/>
    </source>
</evidence>
<dbReference type="EMBL" id="DVHN01000036">
    <property type="protein sequence ID" value="HIR87934.1"/>
    <property type="molecule type" value="Genomic_DNA"/>
</dbReference>
<dbReference type="Proteomes" id="UP000824201">
    <property type="component" value="Unassembled WGS sequence"/>
</dbReference>
<evidence type="ECO:0000256" key="1">
    <source>
        <dbReference type="SAM" id="SignalP"/>
    </source>
</evidence>
<keyword evidence="1" id="KW-0732">Signal</keyword>
<evidence type="ECO:0000313" key="3">
    <source>
        <dbReference type="Proteomes" id="UP000824201"/>
    </source>
</evidence>
<gene>
    <name evidence="2" type="ORF">IAC96_03185</name>
</gene>
<protein>
    <submittedName>
        <fullName evidence="2">Uncharacterized protein</fullName>
    </submittedName>
</protein>
<sequence>MRKKIVAIALVGIMTLSNFVPAFASRNSTSISGSTTKFSATGTATIDNVTNEAIATATASVACGMNVTAVFIYNGGQEHYGYTSNYATSCTAVAQKSGVQAEKARGEFTITNGTAVWGDACEVPVI</sequence>
<dbReference type="AlphaFoldDB" id="A0A9D1ECN8"/>
<comment type="caution">
    <text evidence="2">The sequence shown here is derived from an EMBL/GenBank/DDBJ whole genome shotgun (WGS) entry which is preliminary data.</text>
</comment>